<evidence type="ECO:0000313" key="3">
    <source>
        <dbReference type="EMBL" id="GHF54631.1"/>
    </source>
</evidence>
<sequence length="181" mass="18695">MTTTGTTRVRHAALPLAVLALLAAGCGTHRAGEEAAAAAPSRSAAQDLPCPSESPAPPHRSTADTPPADHYAENNGFKVPLPLHGKARCEGRAAAERIKSALETLRTRGDFSPASTRSALVRLGHPADRIRVSENGTTGVAFLVDTAPLCLEGTMSPDSVSADAFAGYPDHTGCEQPRGGH</sequence>
<name>A0A919B537_9ACTN</name>
<proteinExistence type="predicted"/>
<gene>
    <name evidence="3" type="ORF">GCM10010218_39860</name>
</gene>
<evidence type="ECO:0000313" key="4">
    <source>
        <dbReference type="Proteomes" id="UP000638313"/>
    </source>
</evidence>
<feature type="chain" id="PRO_5037295449" description="Lipoprotein" evidence="2">
    <location>
        <begin position="32"/>
        <end position="181"/>
    </location>
</feature>
<dbReference type="Proteomes" id="UP000638313">
    <property type="component" value="Unassembled WGS sequence"/>
</dbReference>
<dbReference type="RefSeq" id="WP_229891229.1">
    <property type="nucleotide sequence ID" value="NZ_BNBD01000008.1"/>
</dbReference>
<accession>A0A919B537</accession>
<dbReference type="AlphaFoldDB" id="A0A919B537"/>
<protein>
    <recommendedName>
        <fullName evidence="5">Lipoprotein</fullName>
    </recommendedName>
</protein>
<evidence type="ECO:0000256" key="1">
    <source>
        <dbReference type="SAM" id="MobiDB-lite"/>
    </source>
</evidence>
<evidence type="ECO:0008006" key="5">
    <source>
        <dbReference type="Google" id="ProtNLM"/>
    </source>
</evidence>
<reference evidence="3" key="1">
    <citation type="journal article" date="2014" name="Int. J. Syst. Evol. Microbiol.">
        <title>Complete genome sequence of Corynebacterium casei LMG S-19264T (=DSM 44701T), isolated from a smear-ripened cheese.</title>
        <authorList>
            <consortium name="US DOE Joint Genome Institute (JGI-PGF)"/>
            <person name="Walter F."/>
            <person name="Albersmeier A."/>
            <person name="Kalinowski J."/>
            <person name="Ruckert C."/>
        </authorList>
    </citation>
    <scope>NUCLEOTIDE SEQUENCE</scope>
    <source>
        <strain evidence="3">JCM 4059</strain>
    </source>
</reference>
<keyword evidence="2" id="KW-0732">Signal</keyword>
<evidence type="ECO:0000256" key="2">
    <source>
        <dbReference type="SAM" id="SignalP"/>
    </source>
</evidence>
<organism evidence="3 4">
    <name type="scientific">Streptomyces mashuensis</name>
    <dbReference type="NCBI Taxonomy" id="33904"/>
    <lineage>
        <taxon>Bacteria</taxon>
        <taxon>Bacillati</taxon>
        <taxon>Actinomycetota</taxon>
        <taxon>Actinomycetes</taxon>
        <taxon>Kitasatosporales</taxon>
        <taxon>Streptomycetaceae</taxon>
        <taxon>Streptomyces</taxon>
    </lineage>
</organism>
<keyword evidence="4" id="KW-1185">Reference proteome</keyword>
<reference evidence="3" key="2">
    <citation type="submission" date="2020-09" db="EMBL/GenBank/DDBJ databases">
        <authorList>
            <person name="Sun Q."/>
            <person name="Ohkuma M."/>
        </authorList>
    </citation>
    <scope>NUCLEOTIDE SEQUENCE</scope>
    <source>
        <strain evidence="3">JCM 4059</strain>
    </source>
</reference>
<feature type="region of interest" description="Disordered" evidence="1">
    <location>
        <begin position="37"/>
        <end position="77"/>
    </location>
</feature>
<feature type="signal peptide" evidence="2">
    <location>
        <begin position="1"/>
        <end position="31"/>
    </location>
</feature>
<comment type="caution">
    <text evidence="3">The sequence shown here is derived from an EMBL/GenBank/DDBJ whole genome shotgun (WGS) entry which is preliminary data.</text>
</comment>
<dbReference type="EMBL" id="BNBD01000008">
    <property type="protein sequence ID" value="GHF54631.1"/>
    <property type="molecule type" value="Genomic_DNA"/>
</dbReference>